<dbReference type="EMBL" id="CANHGI010000002">
    <property type="protein sequence ID" value="CAI5443572.1"/>
    <property type="molecule type" value="Genomic_DNA"/>
</dbReference>
<dbReference type="AlphaFoldDB" id="A0A9P1MXR4"/>
<organism evidence="1 2">
    <name type="scientific">Caenorhabditis angaria</name>
    <dbReference type="NCBI Taxonomy" id="860376"/>
    <lineage>
        <taxon>Eukaryota</taxon>
        <taxon>Metazoa</taxon>
        <taxon>Ecdysozoa</taxon>
        <taxon>Nematoda</taxon>
        <taxon>Chromadorea</taxon>
        <taxon>Rhabditida</taxon>
        <taxon>Rhabditina</taxon>
        <taxon>Rhabditomorpha</taxon>
        <taxon>Rhabditoidea</taxon>
        <taxon>Rhabditidae</taxon>
        <taxon>Peloderinae</taxon>
        <taxon>Caenorhabditis</taxon>
    </lineage>
</organism>
<accession>A0A9P1MXR4</accession>
<gene>
    <name evidence="1" type="ORF">CAMP_LOCUS6209</name>
</gene>
<dbReference type="Proteomes" id="UP001152747">
    <property type="component" value="Unassembled WGS sequence"/>
</dbReference>
<name>A0A9P1MXR4_9PELO</name>
<evidence type="ECO:0000313" key="2">
    <source>
        <dbReference type="Proteomes" id="UP001152747"/>
    </source>
</evidence>
<sequence>MRLSQITVYFAYFFTQALSIPMHKIYDFSDLRPQNYYNHPSIRPFALSETIFKTSLDPGTTTGNSNKRFDFKIFSNSEPRRLVYDYRLIRY</sequence>
<keyword evidence="2" id="KW-1185">Reference proteome</keyword>
<comment type="caution">
    <text evidence="1">The sequence shown here is derived from an EMBL/GenBank/DDBJ whole genome shotgun (WGS) entry which is preliminary data.</text>
</comment>
<proteinExistence type="predicted"/>
<reference evidence="1" key="1">
    <citation type="submission" date="2022-11" db="EMBL/GenBank/DDBJ databases">
        <authorList>
            <person name="Kikuchi T."/>
        </authorList>
    </citation>
    <scope>NUCLEOTIDE SEQUENCE</scope>
    <source>
        <strain evidence="1">PS1010</strain>
    </source>
</reference>
<evidence type="ECO:0000313" key="1">
    <source>
        <dbReference type="EMBL" id="CAI5443572.1"/>
    </source>
</evidence>
<protein>
    <submittedName>
        <fullName evidence="1">Uncharacterized protein</fullName>
    </submittedName>
</protein>